<dbReference type="EMBL" id="CP002293">
    <property type="protein sequence ID" value="ADP74314.1"/>
    <property type="molecule type" value="Genomic_DNA"/>
</dbReference>
<evidence type="ECO:0008006" key="3">
    <source>
        <dbReference type="Google" id="ProtNLM"/>
    </source>
</evidence>
<name>A0A7U3YEH5_GEOS0</name>
<feature type="region of interest" description="Disordered" evidence="1">
    <location>
        <begin position="47"/>
        <end position="66"/>
    </location>
</feature>
<proteinExistence type="predicted"/>
<dbReference type="KEGG" id="gmc:GY4MC1_1532"/>
<dbReference type="InterPro" id="IPR025100">
    <property type="entry name" value="DUF4025"/>
</dbReference>
<evidence type="ECO:0000256" key="1">
    <source>
        <dbReference type="SAM" id="MobiDB-lite"/>
    </source>
</evidence>
<dbReference type="Pfam" id="PF13217">
    <property type="entry name" value="DUF4025"/>
    <property type="match status" value="1"/>
</dbReference>
<gene>
    <name evidence="2" type="ORF">GY4MC1_1532</name>
</gene>
<accession>A0A7U3YEH5</accession>
<organism evidence="2">
    <name type="scientific">Geobacillus sp. (strain Y4.1MC1)</name>
    <dbReference type="NCBI Taxonomy" id="581103"/>
    <lineage>
        <taxon>Bacteria</taxon>
        <taxon>Bacillati</taxon>
        <taxon>Bacillota</taxon>
        <taxon>Bacilli</taxon>
        <taxon>Bacillales</taxon>
        <taxon>Anoxybacillaceae</taxon>
        <taxon>Geobacillus</taxon>
    </lineage>
</organism>
<protein>
    <recommendedName>
        <fullName evidence="3">DUF4025 domain-containing protein</fullName>
    </recommendedName>
</protein>
<dbReference type="AlphaFoldDB" id="A0A7U3YEH5"/>
<evidence type="ECO:0000313" key="2">
    <source>
        <dbReference type="EMBL" id="ADP74314.1"/>
    </source>
</evidence>
<reference evidence="2" key="1">
    <citation type="submission" date="2010-10" db="EMBL/GenBank/DDBJ databases">
        <title>Complete sequence of chromosome of Geobacillus sp. Y4.1MC1.</title>
        <authorList>
            <consortium name="US DOE Joint Genome Institute"/>
            <person name="Lucas S."/>
            <person name="Copeland A."/>
            <person name="Lapidus A."/>
            <person name="Cheng J.-F."/>
            <person name="Bruce D."/>
            <person name="Goodwin L."/>
            <person name="Pitluck S."/>
            <person name="Chertkov O."/>
            <person name="Zhang X."/>
            <person name="Detter J.C."/>
            <person name="Han C."/>
            <person name="Tapia R."/>
            <person name="Land M."/>
            <person name="Hauser L."/>
            <person name="Jeffries C."/>
            <person name="Kyrpides N."/>
            <person name="Ivanova N."/>
            <person name="Ovchinnikova G."/>
            <person name="Brumm P."/>
            <person name="Mead D."/>
            <person name="Woyke T."/>
        </authorList>
    </citation>
    <scope>NUCLEOTIDE SEQUENCE [LARGE SCALE GENOMIC DNA]</scope>
    <source>
        <strain evidence="2">Y4.1MC1</strain>
    </source>
</reference>
<sequence>MEKQENLNIAGRKYDPSGHDRSVFLPSALATTHEQVRDAYVEGTVDGIIDDGSGGEGAPLSRQHNE</sequence>